<sequence>MISCDSADDILDGSRRGPRRTAASRMIQRPGCRPRDCFKIVAQDSAVGADDRKKGVSADLELRQVRNEQ</sequence>
<evidence type="ECO:0000256" key="1">
    <source>
        <dbReference type="SAM" id="MobiDB-lite"/>
    </source>
</evidence>
<reference evidence="2 3" key="1">
    <citation type="journal article" date="2019" name="Commun. Biol.">
        <title>The bagworm genome reveals a unique fibroin gene that provides high tensile strength.</title>
        <authorList>
            <person name="Kono N."/>
            <person name="Nakamura H."/>
            <person name="Ohtoshi R."/>
            <person name="Tomita M."/>
            <person name="Numata K."/>
            <person name="Arakawa K."/>
        </authorList>
    </citation>
    <scope>NUCLEOTIDE SEQUENCE [LARGE SCALE GENOMIC DNA]</scope>
</reference>
<feature type="region of interest" description="Disordered" evidence="1">
    <location>
        <begin position="1"/>
        <end position="28"/>
    </location>
</feature>
<evidence type="ECO:0000313" key="2">
    <source>
        <dbReference type="EMBL" id="GBP73593.1"/>
    </source>
</evidence>
<comment type="caution">
    <text evidence="2">The sequence shown here is derived from an EMBL/GenBank/DDBJ whole genome shotgun (WGS) entry which is preliminary data.</text>
</comment>
<dbReference type="EMBL" id="BGZK01001179">
    <property type="protein sequence ID" value="GBP73593.1"/>
    <property type="molecule type" value="Genomic_DNA"/>
</dbReference>
<protein>
    <submittedName>
        <fullName evidence="2">Uncharacterized protein</fullName>
    </submittedName>
</protein>
<dbReference type="Proteomes" id="UP000299102">
    <property type="component" value="Unassembled WGS sequence"/>
</dbReference>
<proteinExistence type="predicted"/>
<name>A0A4C1YE34_EUMVA</name>
<accession>A0A4C1YE34</accession>
<feature type="compositionally biased region" description="Acidic residues" evidence="1">
    <location>
        <begin position="1"/>
        <end position="11"/>
    </location>
</feature>
<evidence type="ECO:0000313" key="3">
    <source>
        <dbReference type="Proteomes" id="UP000299102"/>
    </source>
</evidence>
<gene>
    <name evidence="2" type="ORF">EVAR_59807_1</name>
</gene>
<organism evidence="2 3">
    <name type="scientific">Eumeta variegata</name>
    <name type="common">Bagworm moth</name>
    <name type="synonym">Eumeta japonica</name>
    <dbReference type="NCBI Taxonomy" id="151549"/>
    <lineage>
        <taxon>Eukaryota</taxon>
        <taxon>Metazoa</taxon>
        <taxon>Ecdysozoa</taxon>
        <taxon>Arthropoda</taxon>
        <taxon>Hexapoda</taxon>
        <taxon>Insecta</taxon>
        <taxon>Pterygota</taxon>
        <taxon>Neoptera</taxon>
        <taxon>Endopterygota</taxon>
        <taxon>Lepidoptera</taxon>
        <taxon>Glossata</taxon>
        <taxon>Ditrysia</taxon>
        <taxon>Tineoidea</taxon>
        <taxon>Psychidae</taxon>
        <taxon>Oiketicinae</taxon>
        <taxon>Eumeta</taxon>
    </lineage>
</organism>
<dbReference type="AlphaFoldDB" id="A0A4C1YE34"/>
<keyword evidence="3" id="KW-1185">Reference proteome</keyword>